<feature type="region of interest" description="Disordered" evidence="2">
    <location>
        <begin position="667"/>
        <end position="691"/>
    </location>
</feature>
<dbReference type="AlphaFoldDB" id="E3RK68"/>
<feature type="coiled-coil region" evidence="1">
    <location>
        <begin position="379"/>
        <end position="437"/>
    </location>
</feature>
<keyword evidence="1" id="KW-0175">Coiled coil</keyword>
<evidence type="ECO:0000313" key="3">
    <source>
        <dbReference type="EMBL" id="EFQ93870.1"/>
    </source>
</evidence>
<gene>
    <name evidence="3" type="ORF">PTT_08604</name>
</gene>
<feature type="compositionally biased region" description="Low complexity" evidence="2">
    <location>
        <begin position="506"/>
        <end position="526"/>
    </location>
</feature>
<name>E3RK68_PYRTT</name>
<dbReference type="HOGENOM" id="CLU_457208_0_0_1"/>
<reference evidence="3 4" key="1">
    <citation type="journal article" date="2010" name="Genome Biol.">
        <title>A first genome assembly of the barley fungal pathogen Pyrenophora teres f. teres.</title>
        <authorList>
            <person name="Ellwood S.R."/>
            <person name="Liu Z."/>
            <person name="Syme R.A."/>
            <person name="Lai Z."/>
            <person name="Hane J.K."/>
            <person name="Keiper F."/>
            <person name="Moffat C.S."/>
            <person name="Oliver R.P."/>
            <person name="Friesen T.L."/>
        </authorList>
    </citation>
    <scope>NUCLEOTIDE SEQUENCE [LARGE SCALE GENOMIC DNA]</scope>
    <source>
        <strain evidence="3 4">0-1</strain>
    </source>
</reference>
<evidence type="ECO:0000313" key="4">
    <source>
        <dbReference type="Proteomes" id="UP000001067"/>
    </source>
</evidence>
<dbReference type="Proteomes" id="UP000001067">
    <property type="component" value="Unassembled WGS sequence"/>
</dbReference>
<dbReference type="STRING" id="861557.E3RK68"/>
<feature type="compositionally biased region" description="Low complexity" evidence="2">
    <location>
        <begin position="466"/>
        <end position="478"/>
    </location>
</feature>
<accession>E3RK68</accession>
<feature type="region of interest" description="Disordered" evidence="2">
    <location>
        <begin position="452"/>
        <end position="632"/>
    </location>
</feature>
<feature type="compositionally biased region" description="Low complexity" evidence="2">
    <location>
        <begin position="550"/>
        <end position="560"/>
    </location>
</feature>
<feature type="region of interest" description="Disordered" evidence="2">
    <location>
        <begin position="1"/>
        <end position="37"/>
    </location>
</feature>
<organism evidence="4">
    <name type="scientific">Pyrenophora teres f. teres (strain 0-1)</name>
    <name type="common">Barley net blotch fungus</name>
    <name type="synonym">Drechslera teres f. teres</name>
    <dbReference type="NCBI Taxonomy" id="861557"/>
    <lineage>
        <taxon>Eukaryota</taxon>
        <taxon>Fungi</taxon>
        <taxon>Dikarya</taxon>
        <taxon>Ascomycota</taxon>
        <taxon>Pezizomycotina</taxon>
        <taxon>Dothideomycetes</taxon>
        <taxon>Pleosporomycetidae</taxon>
        <taxon>Pleosporales</taxon>
        <taxon>Pleosporineae</taxon>
        <taxon>Pleosporaceae</taxon>
        <taxon>Pyrenophora</taxon>
    </lineage>
</organism>
<feature type="compositionally biased region" description="Basic and acidic residues" evidence="2">
    <location>
        <begin position="667"/>
        <end position="676"/>
    </location>
</feature>
<dbReference type="EMBL" id="GL533599">
    <property type="protein sequence ID" value="EFQ93870.1"/>
    <property type="molecule type" value="Genomic_DNA"/>
</dbReference>
<dbReference type="eggNOG" id="ENOG502R25R">
    <property type="taxonomic scope" value="Eukaryota"/>
</dbReference>
<protein>
    <submittedName>
        <fullName evidence="3">Uncharacterized protein</fullName>
    </submittedName>
</protein>
<keyword evidence="4" id="KW-1185">Reference proteome</keyword>
<proteinExistence type="predicted"/>
<evidence type="ECO:0000256" key="2">
    <source>
        <dbReference type="SAM" id="MobiDB-lite"/>
    </source>
</evidence>
<evidence type="ECO:0000256" key="1">
    <source>
        <dbReference type="SAM" id="Coils"/>
    </source>
</evidence>
<sequence>MVYRYSGQSPALNGYGSEDSMSLSDEQPTQPTQRQVNDRRLAQAINYIAEEGGNDSPETFINRVDAIDEALVQRLSQQGRNYDPALYRRARALVREVQHDFEDAAQESSSPPLESLDSSILVSEDELPEYYTPSAIDALYREDEKIGDAHKDIRHSMPYNERKVELERIFKYGGPKNDPEQWARTIPAALHFPETFRMAHWESLKIDFDLKESNKKLKTEGKIVGTNVPYDHPHLERYKNLSRYDSGSRFKLPVSPRDIQLQISNSKLGTSTNLARAVKDFSNGTNRKEQIRKDYVPRIFLEEIVVGSQTPTEIRRAVNTTPTKPRTPVIGSSAPTGSIETTQSMTALIDHLNTPSKPTGAEPSKTPVSNITISRQKEITQVKEKARQAKERTEALLKKAQEAKEEARLAAEKAHLADEKSLEAAEKERKIQEAAALLGTSSVSRRIDRTRKEAIEASPRRQSGVSTAPATPKSPTKTLASVKITATSPQAIVSPKRPRGRPPKSPVTAPTTKPVVVTATTPGKTPVKIKRKLSVGAKPYTPEPKKPKITSTATSSVSVSGNRKVHFNSNESSSEEKDDDDDNEQVILPKPQPKPKVKKPSKPLTKTRSSILPEKKNTGRKRVTQVTKSTTKVSKAAAAGQAVRKAKTKRVVEEYVNEKEYQRLMEENRKRLHGDDVPLGSTRRGTKYLRP</sequence>
<feature type="compositionally biased region" description="Polar residues" evidence="2">
    <location>
        <begin position="19"/>
        <end position="35"/>
    </location>
</feature>
<dbReference type="KEGG" id="pte:PTT_08604"/>
<dbReference type="OrthoDB" id="3779124at2759"/>
<feature type="compositionally biased region" description="Polar residues" evidence="2">
    <location>
        <begin position="1"/>
        <end position="11"/>
    </location>
</feature>